<dbReference type="KEGG" id="hsi:BOX17_02660"/>
<dbReference type="AlphaFoldDB" id="A0A1J0VD44"/>
<evidence type="ECO:0000313" key="2">
    <source>
        <dbReference type="EMBL" id="APE29956.1"/>
    </source>
</evidence>
<dbReference type="Proteomes" id="UP000181985">
    <property type="component" value="Chromosome"/>
</dbReference>
<dbReference type="RefSeq" id="WP_071941944.1">
    <property type="nucleotide sequence ID" value="NZ_CP018139.1"/>
</dbReference>
<gene>
    <name evidence="2" type="ORF">BOX17_02660</name>
</gene>
<name>A0A1J0VD44_9GAMM</name>
<keyword evidence="3" id="KW-1185">Reference proteome</keyword>
<reference evidence="3" key="1">
    <citation type="submission" date="2016-11" db="EMBL/GenBank/DDBJ databases">
        <title>Halolamina sediminis sp. nov., an extremely halophilic archaeon isolated from solar salt.</title>
        <authorList>
            <person name="Koh H.-W."/>
            <person name="Rani S."/>
            <person name="Park S.-J."/>
        </authorList>
    </citation>
    <scope>NUCLEOTIDE SEQUENCE [LARGE SCALE GENOMIC DNA]</scope>
    <source>
        <strain evidence="3">Hb3</strain>
    </source>
</reference>
<feature type="region of interest" description="Disordered" evidence="1">
    <location>
        <begin position="157"/>
        <end position="176"/>
    </location>
</feature>
<evidence type="ECO:0000313" key="3">
    <source>
        <dbReference type="Proteomes" id="UP000181985"/>
    </source>
</evidence>
<dbReference type="OrthoDB" id="5731018at2"/>
<protein>
    <submittedName>
        <fullName evidence="2">Preprotein translocase subunit YajC</fullName>
    </submittedName>
</protein>
<organism evidence="2 3">
    <name type="scientific">Halomonas aestuarii</name>
    <dbReference type="NCBI Taxonomy" id="1897729"/>
    <lineage>
        <taxon>Bacteria</taxon>
        <taxon>Pseudomonadati</taxon>
        <taxon>Pseudomonadota</taxon>
        <taxon>Gammaproteobacteria</taxon>
        <taxon>Oceanospirillales</taxon>
        <taxon>Halomonadaceae</taxon>
        <taxon>Halomonas</taxon>
    </lineage>
</organism>
<evidence type="ECO:0000256" key="1">
    <source>
        <dbReference type="SAM" id="MobiDB-lite"/>
    </source>
</evidence>
<proteinExistence type="predicted"/>
<accession>A0A1J0VD44</accession>
<sequence length="176" mass="19901">MVWLLIIVIVGLVFAPAMWLRPSRGQERMGRLRTAARKADVTVRLETPPLHESGGPMAAYRWSYAQLHPGPDFVLVRDEVASPSLKPLREGWRWRIEPLRPLPDSARARLEEALDGLPEDAVVLESGAQALTLWWEESLEVEELARLMERLSALRDALSGRPDRPGGRQRTPSMPR</sequence>
<dbReference type="EMBL" id="CP018139">
    <property type="protein sequence ID" value="APE29956.1"/>
    <property type="molecule type" value="Genomic_DNA"/>
</dbReference>